<dbReference type="AlphaFoldDB" id="A0A9P5Q9T3"/>
<name>A0A9P5Q9T3_9AGAR</name>
<accession>A0A9P5Q9T3</accession>
<reference evidence="2" key="1">
    <citation type="submission" date="2020-11" db="EMBL/GenBank/DDBJ databases">
        <authorList>
            <consortium name="DOE Joint Genome Institute"/>
            <person name="Ahrendt S."/>
            <person name="Riley R."/>
            <person name="Andreopoulos W."/>
            <person name="Labutti K."/>
            <person name="Pangilinan J."/>
            <person name="Ruiz-Duenas F.J."/>
            <person name="Barrasa J.M."/>
            <person name="Sanchez-Garcia M."/>
            <person name="Camarero S."/>
            <person name="Miyauchi S."/>
            <person name="Serrano A."/>
            <person name="Linde D."/>
            <person name="Babiker R."/>
            <person name="Drula E."/>
            <person name="Ayuso-Fernandez I."/>
            <person name="Pacheco R."/>
            <person name="Padilla G."/>
            <person name="Ferreira P."/>
            <person name="Barriuso J."/>
            <person name="Kellner H."/>
            <person name="Castanera R."/>
            <person name="Alfaro M."/>
            <person name="Ramirez L."/>
            <person name="Pisabarro A.G."/>
            <person name="Kuo A."/>
            <person name="Tritt A."/>
            <person name="Lipzen A."/>
            <person name="He G."/>
            <person name="Yan M."/>
            <person name="Ng V."/>
            <person name="Cullen D."/>
            <person name="Martin F."/>
            <person name="Rosso M.-N."/>
            <person name="Henrissat B."/>
            <person name="Hibbett D."/>
            <person name="Martinez A.T."/>
            <person name="Grigoriev I.V."/>
        </authorList>
    </citation>
    <scope>NUCLEOTIDE SEQUENCE</scope>
    <source>
        <strain evidence="2">AH 40177</strain>
    </source>
</reference>
<dbReference type="OrthoDB" id="3154249at2759"/>
<evidence type="ECO:0000256" key="1">
    <source>
        <dbReference type="SAM" id="MobiDB-lite"/>
    </source>
</evidence>
<protein>
    <submittedName>
        <fullName evidence="2">Uncharacterized protein</fullName>
    </submittedName>
</protein>
<evidence type="ECO:0000313" key="2">
    <source>
        <dbReference type="EMBL" id="KAF9077308.1"/>
    </source>
</evidence>
<feature type="region of interest" description="Disordered" evidence="1">
    <location>
        <begin position="1"/>
        <end position="21"/>
    </location>
</feature>
<dbReference type="EMBL" id="JADNRY010000004">
    <property type="protein sequence ID" value="KAF9077308.1"/>
    <property type="molecule type" value="Genomic_DNA"/>
</dbReference>
<sequence length="244" mass="28455">MDKHSNSHSQSILAKESDTQQLEPFRSYSDDRVALQERQLFTPASNFYSRELPPLGVRACNLNGADEKNFAINQVVLIRKFEEHTSQWTEWVHAKVIKIEVVRGYVGNYAKRYIVESRCPITGEPKISGHLPFLFEIWPASSPPAYYKHRDRANHVYAWSQGIVHPKNQKRIWFPALVIEWERNKNEQENEIKVQCLANAYIGKHFLADKVLPYTHETWFACLRQGDLVMQPNGLVDRNMNFKD</sequence>
<gene>
    <name evidence="2" type="ORF">BDP27DRAFT_1312167</name>
</gene>
<evidence type="ECO:0000313" key="3">
    <source>
        <dbReference type="Proteomes" id="UP000772434"/>
    </source>
</evidence>
<organism evidence="2 3">
    <name type="scientific">Rhodocollybia butyracea</name>
    <dbReference type="NCBI Taxonomy" id="206335"/>
    <lineage>
        <taxon>Eukaryota</taxon>
        <taxon>Fungi</taxon>
        <taxon>Dikarya</taxon>
        <taxon>Basidiomycota</taxon>
        <taxon>Agaricomycotina</taxon>
        <taxon>Agaricomycetes</taxon>
        <taxon>Agaricomycetidae</taxon>
        <taxon>Agaricales</taxon>
        <taxon>Marasmiineae</taxon>
        <taxon>Omphalotaceae</taxon>
        <taxon>Rhodocollybia</taxon>
    </lineage>
</organism>
<comment type="caution">
    <text evidence="2">The sequence shown here is derived from an EMBL/GenBank/DDBJ whole genome shotgun (WGS) entry which is preliminary data.</text>
</comment>
<proteinExistence type="predicted"/>
<dbReference type="Proteomes" id="UP000772434">
    <property type="component" value="Unassembled WGS sequence"/>
</dbReference>
<keyword evidence="3" id="KW-1185">Reference proteome</keyword>